<dbReference type="Gene3D" id="1.20.120.1750">
    <property type="match status" value="1"/>
</dbReference>
<evidence type="ECO:0000256" key="3">
    <source>
        <dbReference type="ARBA" id="ARBA00022679"/>
    </source>
</evidence>
<name>A0A7C8MS35_9PLEO</name>
<keyword evidence="3" id="KW-0808">Transferase</keyword>
<dbReference type="SUPFAM" id="SSF57850">
    <property type="entry name" value="RING/U-box"/>
    <property type="match status" value="1"/>
</dbReference>
<dbReference type="GO" id="GO:0016567">
    <property type="term" value="P:protein ubiquitination"/>
    <property type="evidence" value="ECO:0007669"/>
    <property type="project" value="InterPro"/>
</dbReference>
<dbReference type="EC" id="2.3.2.31" evidence="2"/>
<reference evidence="10 11" key="1">
    <citation type="submission" date="2020-01" db="EMBL/GenBank/DDBJ databases">
        <authorList>
            <consortium name="DOE Joint Genome Institute"/>
            <person name="Haridas S."/>
            <person name="Albert R."/>
            <person name="Binder M."/>
            <person name="Bloem J."/>
            <person name="Labutti K."/>
            <person name="Salamov A."/>
            <person name="Andreopoulos B."/>
            <person name="Baker S.E."/>
            <person name="Barry K."/>
            <person name="Bills G."/>
            <person name="Bluhm B.H."/>
            <person name="Cannon C."/>
            <person name="Castanera R."/>
            <person name="Culley D.E."/>
            <person name="Daum C."/>
            <person name="Ezra D."/>
            <person name="Gonzalez J.B."/>
            <person name="Henrissat B."/>
            <person name="Kuo A."/>
            <person name="Liang C."/>
            <person name="Lipzen A."/>
            <person name="Lutzoni F."/>
            <person name="Magnuson J."/>
            <person name="Mondo S."/>
            <person name="Nolan M."/>
            <person name="Ohm R."/>
            <person name="Pangilinan J."/>
            <person name="Park H.-J.H."/>
            <person name="Ramirez L."/>
            <person name="Alfaro M."/>
            <person name="Sun H."/>
            <person name="Tritt A."/>
            <person name="Yoshinaga Y."/>
            <person name="Zwiers L.-H.L."/>
            <person name="Turgeon B.G."/>
            <person name="Goodwin S.B."/>
            <person name="Spatafora J.W."/>
            <person name="Crous P.W."/>
            <person name="Grigoriev I.V."/>
        </authorList>
    </citation>
    <scope>NUCLEOTIDE SEQUENCE [LARGE SCALE GENOMIC DNA]</scope>
    <source>
        <strain evidence="10 11">CBS 611.86</strain>
    </source>
</reference>
<dbReference type="PANTHER" id="PTHR11685">
    <property type="entry name" value="RBR FAMILY RING FINGER AND IBR DOMAIN-CONTAINING"/>
    <property type="match status" value="1"/>
</dbReference>
<keyword evidence="11" id="KW-1185">Reference proteome</keyword>
<dbReference type="Pfam" id="PF01485">
    <property type="entry name" value="IBR"/>
    <property type="match status" value="2"/>
</dbReference>
<dbReference type="OrthoDB" id="9977870at2759"/>
<evidence type="ECO:0000256" key="1">
    <source>
        <dbReference type="ARBA" id="ARBA00001798"/>
    </source>
</evidence>
<evidence type="ECO:0000256" key="5">
    <source>
        <dbReference type="ARBA" id="ARBA00022737"/>
    </source>
</evidence>
<dbReference type="Proteomes" id="UP000481861">
    <property type="component" value="Unassembled WGS sequence"/>
</dbReference>
<feature type="domain" description="RING-type" evidence="9">
    <location>
        <begin position="1"/>
        <end position="188"/>
    </location>
</feature>
<accession>A0A7C8MS35</accession>
<dbReference type="CDD" id="cd22584">
    <property type="entry name" value="Rcat_RBR_unk"/>
    <property type="match status" value="1"/>
</dbReference>
<dbReference type="GO" id="GO:0061630">
    <property type="term" value="F:ubiquitin protein ligase activity"/>
    <property type="evidence" value="ECO:0007669"/>
    <property type="project" value="UniProtKB-EC"/>
</dbReference>
<keyword evidence="8" id="KW-0862">Zinc</keyword>
<dbReference type="InterPro" id="IPR044066">
    <property type="entry name" value="TRIAD_supradom"/>
</dbReference>
<proteinExistence type="predicted"/>
<keyword evidence="4" id="KW-0479">Metal-binding</keyword>
<feature type="non-terminal residue" evidence="10">
    <location>
        <position position="1"/>
    </location>
</feature>
<protein>
    <recommendedName>
        <fullName evidence="2">RBR-type E3 ubiquitin transferase</fullName>
        <ecNumber evidence="2">2.3.2.31</ecNumber>
    </recommendedName>
</protein>
<dbReference type="GO" id="GO:0008270">
    <property type="term" value="F:zinc ion binding"/>
    <property type="evidence" value="ECO:0007669"/>
    <property type="project" value="UniProtKB-KW"/>
</dbReference>
<dbReference type="EMBL" id="JAADJZ010000004">
    <property type="protein sequence ID" value="KAF2875604.1"/>
    <property type="molecule type" value="Genomic_DNA"/>
</dbReference>
<evidence type="ECO:0000313" key="10">
    <source>
        <dbReference type="EMBL" id="KAF2875604.1"/>
    </source>
</evidence>
<dbReference type="InterPro" id="IPR031127">
    <property type="entry name" value="E3_UB_ligase_RBR"/>
</dbReference>
<feature type="non-terminal residue" evidence="10">
    <location>
        <position position="188"/>
    </location>
</feature>
<dbReference type="AlphaFoldDB" id="A0A7C8MS35"/>
<keyword evidence="6" id="KW-0863">Zinc-finger</keyword>
<comment type="catalytic activity">
    <reaction evidence="1">
        <text>[E2 ubiquitin-conjugating enzyme]-S-ubiquitinyl-L-cysteine + [acceptor protein]-L-lysine = [E2 ubiquitin-conjugating enzyme]-L-cysteine + [acceptor protein]-N(6)-ubiquitinyl-L-lysine.</text>
        <dbReference type="EC" id="2.3.2.31"/>
    </reaction>
</comment>
<evidence type="ECO:0000256" key="7">
    <source>
        <dbReference type="ARBA" id="ARBA00022786"/>
    </source>
</evidence>
<evidence type="ECO:0000256" key="2">
    <source>
        <dbReference type="ARBA" id="ARBA00012251"/>
    </source>
</evidence>
<evidence type="ECO:0000256" key="6">
    <source>
        <dbReference type="ARBA" id="ARBA00022771"/>
    </source>
</evidence>
<evidence type="ECO:0000313" key="11">
    <source>
        <dbReference type="Proteomes" id="UP000481861"/>
    </source>
</evidence>
<keyword evidence="5" id="KW-0677">Repeat</keyword>
<sequence length="188" mass="21106">CTACLEIVQSKATIQLQCKPVPHVYCRPCLMHLFKSALTVDSLFPPRCCEPIPLDTCRTLLSKELVKDFDLKVEEFATPNPTHCAHAKCGKFIRARDIRNGTGMCVFCRGKTCAVCKNQAHQGLCPSDPHVQLLMDAASRSKWQQCGNCKNMVELSSGCFHMTCRCRHQFCYLCGVKWKQCLCPTADE</sequence>
<evidence type="ECO:0000256" key="8">
    <source>
        <dbReference type="ARBA" id="ARBA00022833"/>
    </source>
</evidence>
<comment type="caution">
    <text evidence="10">The sequence shown here is derived from an EMBL/GenBank/DDBJ whole genome shotgun (WGS) entry which is preliminary data.</text>
</comment>
<dbReference type="InterPro" id="IPR002867">
    <property type="entry name" value="IBR_dom"/>
</dbReference>
<evidence type="ECO:0000259" key="9">
    <source>
        <dbReference type="PROSITE" id="PS51873"/>
    </source>
</evidence>
<organism evidence="10 11">
    <name type="scientific">Massariosphaeria phaeospora</name>
    <dbReference type="NCBI Taxonomy" id="100035"/>
    <lineage>
        <taxon>Eukaryota</taxon>
        <taxon>Fungi</taxon>
        <taxon>Dikarya</taxon>
        <taxon>Ascomycota</taxon>
        <taxon>Pezizomycotina</taxon>
        <taxon>Dothideomycetes</taxon>
        <taxon>Pleosporomycetidae</taxon>
        <taxon>Pleosporales</taxon>
        <taxon>Pleosporales incertae sedis</taxon>
        <taxon>Massariosphaeria</taxon>
    </lineage>
</organism>
<keyword evidence="7" id="KW-0833">Ubl conjugation pathway</keyword>
<dbReference type="PROSITE" id="PS51873">
    <property type="entry name" value="TRIAD"/>
    <property type="match status" value="1"/>
</dbReference>
<evidence type="ECO:0000256" key="4">
    <source>
        <dbReference type="ARBA" id="ARBA00022723"/>
    </source>
</evidence>
<gene>
    <name evidence="10" type="ORF">BDV95DRAFT_462350</name>
</gene>